<dbReference type="Gene3D" id="3.40.50.620">
    <property type="entry name" value="HUPs"/>
    <property type="match status" value="2"/>
</dbReference>
<dbReference type="AlphaFoldDB" id="A0A8J7IKD4"/>
<comment type="caution">
    <text evidence="3">The sequence shown here is derived from an EMBL/GenBank/DDBJ whole genome shotgun (WGS) entry which is preliminary data.</text>
</comment>
<dbReference type="PANTHER" id="PTHR46268:SF6">
    <property type="entry name" value="UNIVERSAL STRESS PROTEIN UP12"/>
    <property type="match status" value="1"/>
</dbReference>
<dbReference type="InterPro" id="IPR014729">
    <property type="entry name" value="Rossmann-like_a/b/a_fold"/>
</dbReference>
<dbReference type="SUPFAM" id="SSF52402">
    <property type="entry name" value="Adenine nucleotide alpha hydrolases-like"/>
    <property type="match status" value="2"/>
</dbReference>
<comment type="similarity">
    <text evidence="1">Belongs to the universal stress protein A family.</text>
</comment>
<reference evidence="3" key="1">
    <citation type="submission" date="2020-12" db="EMBL/GenBank/DDBJ databases">
        <title>Sedimentitalea sp. nov., isolated from sand in Incheon.</title>
        <authorList>
            <person name="Kim W."/>
        </authorList>
    </citation>
    <scope>NUCLEOTIDE SEQUENCE</scope>
    <source>
        <strain evidence="3">CAU 1593</strain>
    </source>
</reference>
<evidence type="ECO:0000256" key="1">
    <source>
        <dbReference type="ARBA" id="ARBA00008791"/>
    </source>
</evidence>
<dbReference type="EMBL" id="JAELVR010000014">
    <property type="protein sequence ID" value="MBJ6373502.1"/>
    <property type="molecule type" value="Genomic_DNA"/>
</dbReference>
<dbReference type="InterPro" id="IPR006016">
    <property type="entry name" value="UspA"/>
</dbReference>
<dbReference type="PANTHER" id="PTHR46268">
    <property type="entry name" value="STRESS RESPONSE PROTEIN NHAX"/>
    <property type="match status" value="1"/>
</dbReference>
<evidence type="ECO:0000313" key="4">
    <source>
        <dbReference type="Proteomes" id="UP000619079"/>
    </source>
</evidence>
<dbReference type="Proteomes" id="UP000619079">
    <property type="component" value="Unassembled WGS sequence"/>
</dbReference>
<keyword evidence="4" id="KW-1185">Reference proteome</keyword>
<dbReference type="PRINTS" id="PR01438">
    <property type="entry name" value="UNVRSLSTRESS"/>
</dbReference>
<feature type="domain" description="UspA" evidence="2">
    <location>
        <begin position="147"/>
        <end position="285"/>
    </location>
</feature>
<protein>
    <submittedName>
        <fullName evidence="3">Universal stress protein</fullName>
    </submittedName>
</protein>
<dbReference type="InterPro" id="IPR006015">
    <property type="entry name" value="Universal_stress_UspA"/>
</dbReference>
<organism evidence="3 4">
    <name type="scientific">Sedimentitalea arenosa</name>
    <dbReference type="NCBI Taxonomy" id="2798803"/>
    <lineage>
        <taxon>Bacteria</taxon>
        <taxon>Pseudomonadati</taxon>
        <taxon>Pseudomonadota</taxon>
        <taxon>Alphaproteobacteria</taxon>
        <taxon>Rhodobacterales</taxon>
        <taxon>Paracoccaceae</taxon>
        <taxon>Sedimentitalea</taxon>
    </lineage>
</organism>
<sequence length="316" mass="33932">MKTPRILAAVDRFPEDDAVLLRGMEIAARHDVTLTIVHIVDLPDHAASPSMINTFRGQAKLVALDRIEAALRRLGIGPCKTAIKIEAGSPALRLVEICDVLNPALVVIRARNKPWIVKKLLGSTTEKLIAAGTVPVLVLRQAVGKPYGRVLLAIDGPDTAPQALSFVAALLPDAALHMVQAVQVGRQLEEAMLRVGLPRSDLTAHHDVLVQDAETHLRALAAVLVPRATWQVLPGEPAAELARATKGADVDLISLGPNRSGLIQRTFIGSVTRHLLRDAACDVLVGHSAETRTPKVGESLMRAADQSTTLFQHRSI</sequence>
<dbReference type="RefSeq" id="WP_199026376.1">
    <property type="nucleotide sequence ID" value="NZ_JAELVR010000014.1"/>
</dbReference>
<dbReference type="Pfam" id="PF00582">
    <property type="entry name" value="Usp"/>
    <property type="match status" value="2"/>
</dbReference>
<evidence type="ECO:0000259" key="2">
    <source>
        <dbReference type="Pfam" id="PF00582"/>
    </source>
</evidence>
<dbReference type="CDD" id="cd00293">
    <property type="entry name" value="USP-like"/>
    <property type="match status" value="2"/>
</dbReference>
<accession>A0A8J7IKD4</accession>
<proteinExistence type="inferred from homology"/>
<evidence type="ECO:0000313" key="3">
    <source>
        <dbReference type="EMBL" id="MBJ6373502.1"/>
    </source>
</evidence>
<feature type="domain" description="UspA" evidence="2">
    <location>
        <begin position="5"/>
        <end position="140"/>
    </location>
</feature>
<name>A0A8J7IKD4_9RHOB</name>
<gene>
    <name evidence="3" type="ORF">JF290_18410</name>
</gene>